<dbReference type="PROSITE" id="PS50943">
    <property type="entry name" value="HTH_CROC1"/>
    <property type="match status" value="1"/>
</dbReference>
<dbReference type="SUPFAM" id="SSF47413">
    <property type="entry name" value="lambda repressor-like DNA-binding domains"/>
    <property type="match status" value="1"/>
</dbReference>
<protein>
    <submittedName>
        <fullName evidence="2">Helix-turn-helix domain-containing protein</fullName>
    </submittedName>
</protein>
<proteinExistence type="predicted"/>
<sequence>MNEVQLVAMKKSNQEIFKERLLEVFAETGSSQSALARQLNVTQQTVQQWCVGRTQPRADVLDRLAEVVGKPVYWFFTPKDTQKSVPAGSATKEEPEVSNTQVHDFLTPDEKRLLDIYRDLPGTERRNMLRAFTLRLEEIDRFLEELRQQQK</sequence>
<dbReference type="AlphaFoldDB" id="A0A5Y0RWP1"/>
<dbReference type="CDD" id="cd00093">
    <property type="entry name" value="HTH_XRE"/>
    <property type="match status" value="1"/>
</dbReference>
<dbReference type="SMART" id="SM00530">
    <property type="entry name" value="HTH_XRE"/>
    <property type="match status" value="1"/>
</dbReference>
<name>A0A5Y0RWP1_SALNE</name>
<feature type="domain" description="HTH cro/C1-type" evidence="1">
    <location>
        <begin position="31"/>
        <end position="75"/>
    </location>
</feature>
<dbReference type="Proteomes" id="UP000839827">
    <property type="component" value="Unassembled WGS sequence"/>
</dbReference>
<gene>
    <name evidence="2" type="ORF">E1A34_19480</name>
</gene>
<dbReference type="PANTHER" id="PTHR43236:SF2">
    <property type="entry name" value="BLL0069 PROTEIN"/>
    <property type="match status" value="1"/>
</dbReference>
<dbReference type="PANTHER" id="PTHR43236">
    <property type="entry name" value="ANTITOXIN HIGA1"/>
    <property type="match status" value="1"/>
</dbReference>
<dbReference type="Gene3D" id="1.10.260.40">
    <property type="entry name" value="lambda repressor-like DNA-binding domains"/>
    <property type="match status" value="1"/>
</dbReference>
<reference evidence="2" key="1">
    <citation type="submission" date="2019-03" db="EMBL/GenBank/DDBJ databases">
        <authorList>
            <person name="Ashton P.M."/>
            <person name="Dallman T."/>
            <person name="Nair S."/>
            <person name="De Pinna E."/>
            <person name="Peters T."/>
            <person name="Grant K."/>
        </authorList>
    </citation>
    <scope>NUCLEOTIDE SEQUENCE [LARGE SCALE GENOMIC DNA]</scope>
    <source>
        <strain evidence="2">271153</strain>
    </source>
</reference>
<evidence type="ECO:0000313" key="2">
    <source>
        <dbReference type="EMBL" id="ECB7108219.1"/>
    </source>
</evidence>
<dbReference type="GO" id="GO:0003677">
    <property type="term" value="F:DNA binding"/>
    <property type="evidence" value="ECO:0007669"/>
    <property type="project" value="InterPro"/>
</dbReference>
<dbReference type="EMBL" id="AAHYLK010000022">
    <property type="protein sequence ID" value="ECB7108219.1"/>
    <property type="molecule type" value="Genomic_DNA"/>
</dbReference>
<dbReference type="InterPro" id="IPR001387">
    <property type="entry name" value="Cro/C1-type_HTH"/>
</dbReference>
<dbReference type="InterPro" id="IPR010982">
    <property type="entry name" value="Lambda_DNA-bd_dom_sf"/>
</dbReference>
<dbReference type="InterPro" id="IPR052345">
    <property type="entry name" value="Rad_response_metalloprotease"/>
</dbReference>
<accession>A0A5Y0RWP1</accession>
<organism evidence="2">
    <name type="scientific">Salmonella newport</name>
    <dbReference type="NCBI Taxonomy" id="108619"/>
    <lineage>
        <taxon>Bacteria</taxon>
        <taxon>Pseudomonadati</taxon>
        <taxon>Pseudomonadota</taxon>
        <taxon>Gammaproteobacteria</taxon>
        <taxon>Enterobacterales</taxon>
        <taxon>Enterobacteriaceae</taxon>
        <taxon>Salmonella</taxon>
    </lineage>
</organism>
<comment type="caution">
    <text evidence="2">The sequence shown here is derived from an EMBL/GenBank/DDBJ whole genome shotgun (WGS) entry which is preliminary data.</text>
</comment>
<evidence type="ECO:0000259" key="1">
    <source>
        <dbReference type="PROSITE" id="PS50943"/>
    </source>
</evidence>
<dbReference type="Pfam" id="PF01381">
    <property type="entry name" value="HTH_3"/>
    <property type="match status" value="1"/>
</dbReference>